<dbReference type="RefSeq" id="WP_228850190.1">
    <property type="nucleotide sequence ID" value="NZ_JADCKQ010000021.1"/>
</dbReference>
<dbReference type="GO" id="GO:0051287">
    <property type="term" value="F:NAD binding"/>
    <property type="evidence" value="ECO:0007669"/>
    <property type="project" value="InterPro"/>
</dbReference>
<dbReference type="InterPro" id="IPR036291">
    <property type="entry name" value="NAD(P)-bd_dom_sf"/>
</dbReference>
<keyword evidence="1" id="KW-0560">Oxidoreductase</keyword>
<dbReference type="Proteomes" id="UP000640583">
    <property type="component" value="Unassembled WGS sequence"/>
</dbReference>
<dbReference type="InterPro" id="IPR029753">
    <property type="entry name" value="D-isomer_DH_CS"/>
</dbReference>
<organism evidence="4 5">
    <name type="scientific">Halocynthiibacter styelae</name>
    <dbReference type="NCBI Taxonomy" id="2761955"/>
    <lineage>
        <taxon>Bacteria</taxon>
        <taxon>Pseudomonadati</taxon>
        <taxon>Pseudomonadota</taxon>
        <taxon>Alphaproteobacteria</taxon>
        <taxon>Rhodobacterales</taxon>
        <taxon>Paracoccaceae</taxon>
        <taxon>Halocynthiibacter</taxon>
    </lineage>
</organism>
<evidence type="ECO:0000313" key="5">
    <source>
        <dbReference type="Proteomes" id="UP000640583"/>
    </source>
</evidence>
<name>A0A8J7IRE5_9RHOB</name>
<reference evidence="4" key="1">
    <citation type="submission" date="2020-10" db="EMBL/GenBank/DDBJ databases">
        <title>Paenihalocynthiibacter styelae gen. nov., sp. nov., isolated from stalked sea squirt Styela clava.</title>
        <authorList>
            <person name="Kim Y.-O."/>
            <person name="Yoon J.-H."/>
        </authorList>
    </citation>
    <scope>NUCLEOTIDE SEQUENCE</scope>
    <source>
        <strain evidence="4">MYP1-1</strain>
    </source>
</reference>
<evidence type="ECO:0000313" key="4">
    <source>
        <dbReference type="EMBL" id="MBI1495496.1"/>
    </source>
</evidence>
<dbReference type="PANTHER" id="PTHR43333">
    <property type="entry name" value="2-HACID_DH_C DOMAIN-CONTAINING PROTEIN"/>
    <property type="match status" value="1"/>
</dbReference>
<evidence type="ECO:0000259" key="3">
    <source>
        <dbReference type="Pfam" id="PF02826"/>
    </source>
</evidence>
<dbReference type="Gene3D" id="3.40.50.720">
    <property type="entry name" value="NAD(P)-binding Rossmann-like Domain"/>
    <property type="match status" value="2"/>
</dbReference>
<gene>
    <name evidence="4" type="ORF">H1D41_17810</name>
</gene>
<protein>
    <submittedName>
        <fullName evidence="4">Glyoxylate/hydroxypyruvate reductase A</fullName>
    </submittedName>
</protein>
<sequence length="314" mass="34493">MSVNVLFAAKQSDWAEYEGALTKALRAVDVEFTLSAHSAPHCTPDEVDYLVWSPNSPVQDFTPYSRCKAVLSLWAGVERVINNPTLTQPLCRMVDKGLEDGMVEWVCGHVMRHHLGMDAQILGQNGEWKPHCPPLARQRQVTVLGLGALGSACARMLRQFGFDVAGWSRRQKDLEGITCFSGEDGLRDVLKRSEIVVLLLPNTPETENTLNAETLALMPRGSFIVNPGRGPLIDDDALLAALGSGQIAHATLDVFRIEPLPGTHPYWTHPNVTVTPHMAAETRTDTASEMVAENIRRGETGEGFINLADRKNGY</sequence>
<proteinExistence type="predicted"/>
<feature type="domain" description="D-isomer specific 2-hydroxyacid dehydrogenase NAD-binding" evidence="3">
    <location>
        <begin position="110"/>
        <end position="279"/>
    </location>
</feature>
<dbReference type="GO" id="GO:0016616">
    <property type="term" value="F:oxidoreductase activity, acting on the CH-OH group of donors, NAD or NADP as acceptor"/>
    <property type="evidence" value="ECO:0007669"/>
    <property type="project" value="UniProtKB-ARBA"/>
</dbReference>
<comment type="caution">
    <text evidence="4">The sequence shown here is derived from an EMBL/GenBank/DDBJ whole genome shotgun (WGS) entry which is preliminary data.</text>
</comment>
<dbReference type="EMBL" id="JADCKQ010000021">
    <property type="protein sequence ID" value="MBI1495496.1"/>
    <property type="molecule type" value="Genomic_DNA"/>
</dbReference>
<dbReference type="AlphaFoldDB" id="A0A8J7IRE5"/>
<keyword evidence="5" id="KW-1185">Reference proteome</keyword>
<dbReference type="SUPFAM" id="SSF51735">
    <property type="entry name" value="NAD(P)-binding Rossmann-fold domains"/>
    <property type="match status" value="1"/>
</dbReference>
<dbReference type="InterPro" id="IPR006140">
    <property type="entry name" value="D-isomer_DH_NAD-bd"/>
</dbReference>
<dbReference type="CDD" id="cd12164">
    <property type="entry name" value="GDH_like_2"/>
    <property type="match status" value="1"/>
</dbReference>
<dbReference type="PROSITE" id="PS00671">
    <property type="entry name" value="D_2_HYDROXYACID_DH_3"/>
    <property type="match status" value="1"/>
</dbReference>
<keyword evidence="2" id="KW-0520">NAD</keyword>
<dbReference type="Pfam" id="PF02826">
    <property type="entry name" value="2-Hacid_dh_C"/>
    <property type="match status" value="1"/>
</dbReference>
<dbReference type="PANTHER" id="PTHR43333:SF1">
    <property type="entry name" value="D-ISOMER SPECIFIC 2-HYDROXYACID DEHYDROGENASE NAD-BINDING DOMAIN-CONTAINING PROTEIN"/>
    <property type="match status" value="1"/>
</dbReference>
<evidence type="ECO:0000256" key="1">
    <source>
        <dbReference type="ARBA" id="ARBA00023002"/>
    </source>
</evidence>
<evidence type="ECO:0000256" key="2">
    <source>
        <dbReference type="ARBA" id="ARBA00023027"/>
    </source>
</evidence>
<accession>A0A8J7IRE5</accession>